<dbReference type="InterPro" id="IPR052894">
    <property type="entry name" value="AsmA-related"/>
</dbReference>
<dbReference type="HOGENOM" id="CLU_005680_1_0_7"/>
<dbReference type="eggNOG" id="COG2885">
    <property type="taxonomic scope" value="Bacteria"/>
</dbReference>
<feature type="transmembrane region" description="Helical" evidence="2">
    <location>
        <begin position="9"/>
        <end position="32"/>
    </location>
</feature>
<dbReference type="GO" id="GO:0005886">
    <property type="term" value="C:plasma membrane"/>
    <property type="evidence" value="ECO:0007669"/>
    <property type="project" value="TreeGrafter"/>
</dbReference>
<sequence>MKKYFTVKIVALSAGILFALYLILTGLVAPWAGKRIAVNALTKTLERQTRIESITFNPFTLEARVKNFAVESKIKGENLASIQDVYLNLSAASLLHLAPVISDVQVTAPKFSLHLNEDNSLNISDLLQRNKEPTAPEPEPAKEASDALFEFKVFNVKITDAALVFTDHIRSVTHSVTQLNFDLPLISSMEKDLATPIKAVMNCLLNNSRLDVNVTGVPFDATRKMSVSLSMLPLDLNYFVPYINLPAPYKIKSAGNLGLSVSGDYEIPAGKTVEEQTLAVSLKTVMKNFDLENVSGAKLFACPLLTMNASSQNVFDMNFLVDQVLLDQASLFVERDARGGINLVPGGQGMKTAQPPQASTRRSDASTVDTQAVQGQAPAVHQNKKPLKPVIALSLPFTAKINQAAVKNMHIRFSDKMVSPEVVKEISSLDFSLTDMNVGSKVEGKYDLHILTGDDEEIKTAGAFHVHNDLKANGNVSVKGISLKHFRPYLASYLGDNVTLENVAAALNFNMGFSQAGLGVEVSDGQVTLDTFGLTEQGKKEPLVQFDRLALSGISCDLLKQEAGVGLVELHKAQVEVNRDKTGRMDLLAAIEQALKPGGNPGKKATASKPAQIKQDATKQDEQNAPAPAWVATIHKTVLDQCRVQFIDQAKKEPVKVIMKDIGVTVENISTKKGEKSTFKASMTNKDKGQINLDGSFDISGPAATVNIDFNRIDVNTAEPYFTDFLKISISEGYLNTKGTVVVTPGKKKSDLPEITYKGQASLNNFMSKNKVDNTEFFSCKSLYATGMEICVNPMSVVIEKIALTDFYQRVILNKNAQLNYKEIMVEQPEDKTVPKGKTKTESAPVKEGGSIPHIRINAITLQGGHINFSDYFTQPNFTANMTEIAGSLTGLSSMGKAHAQLVLKGVHGGYAPLDITGQLDPLKDKRFLDLTISFKNIELPKFNVYSKKYLGYEIEKGKLILELHYNINGDKLNSNNHVLFDQLTLGKKVESKDASSLPLEFAVSLLKNSKGEIDLNLPITGDLSDPKFHFGKVVGTVLKNFIMGIVTAPFKFLGNLVGVGSGQDLGYVEFDPGKSQLDQAQKDKLNKLVTVLDKRTNLKLEILSRYNKLKDAEQLRYEAYEAMVLSMDKKLPEDGTVRLADLDEEKRTRLIEKSYDKAQFPKPRDASGKEKELTLDEKETLLVTSMSLDGDALNDLGRRRGREIAKYLTETGKIDVRRVFVTQPDPVAEDEENSARIKTAFNLK</sequence>
<evidence type="ECO:0000313" key="3">
    <source>
        <dbReference type="EMBL" id="EIM63040.1"/>
    </source>
</evidence>
<accession>I5B0M7</accession>
<keyword evidence="2" id="KW-0472">Membrane</keyword>
<reference evidence="3 4" key="1">
    <citation type="submission" date="2011-09" db="EMBL/GenBank/DDBJ databases">
        <authorList>
            <consortium name="US DOE Joint Genome Institute (JGI-PGF)"/>
            <person name="Lucas S."/>
            <person name="Han J."/>
            <person name="Lapidus A."/>
            <person name="Cheng J.-F."/>
            <person name="Goodwin L."/>
            <person name="Pitluck S."/>
            <person name="Peters L."/>
            <person name="Land M.L."/>
            <person name="Hauser L."/>
            <person name="Orellana R."/>
            <person name="Lovley D."/>
            <person name="Woyke T.J."/>
        </authorList>
    </citation>
    <scope>NUCLEOTIDE SEQUENCE [LARGE SCALE GENOMIC DNA]</scope>
    <source>
        <strain evidence="3 4">2ac9</strain>
    </source>
</reference>
<evidence type="ECO:0000256" key="1">
    <source>
        <dbReference type="SAM" id="MobiDB-lite"/>
    </source>
</evidence>
<dbReference type="OrthoDB" id="9757969at2"/>
<dbReference type="GO" id="GO:0090313">
    <property type="term" value="P:regulation of protein targeting to membrane"/>
    <property type="evidence" value="ECO:0007669"/>
    <property type="project" value="TreeGrafter"/>
</dbReference>
<dbReference type="Pfam" id="PF05359">
    <property type="entry name" value="DUF748"/>
    <property type="match status" value="2"/>
</dbReference>
<organism evidence="3 4">
    <name type="scientific">Desulfobacter postgatei 2ac9</name>
    <dbReference type="NCBI Taxonomy" id="879212"/>
    <lineage>
        <taxon>Bacteria</taxon>
        <taxon>Pseudomonadati</taxon>
        <taxon>Thermodesulfobacteriota</taxon>
        <taxon>Desulfobacteria</taxon>
        <taxon>Desulfobacterales</taxon>
        <taxon>Desulfobacteraceae</taxon>
        <taxon>Desulfobacter</taxon>
    </lineage>
</organism>
<gene>
    <name evidence="3" type="ORF">DespoDRAFT_01069</name>
</gene>
<dbReference type="RefSeq" id="WP_004071943.1">
    <property type="nucleotide sequence ID" value="NZ_CM001488.1"/>
</dbReference>
<dbReference type="STRING" id="879212.DespoDRAFT_01069"/>
<dbReference type="EMBL" id="CM001488">
    <property type="protein sequence ID" value="EIM63040.1"/>
    <property type="molecule type" value="Genomic_DNA"/>
</dbReference>
<evidence type="ECO:0000313" key="4">
    <source>
        <dbReference type="Proteomes" id="UP000005778"/>
    </source>
</evidence>
<proteinExistence type="predicted"/>
<dbReference type="PANTHER" id="PTHR30441">
    <property type="entry name" value="DUF748 DOMAIN-CONTAINING PROTEIN"/>
    <property type="match status" value="1"/>
</dbReference>
<dbReference type="Proteomes" id="UP000005778">
    <property type="component" value="Chromosome"/>
</dbReference>
<keyword evidence="2" id="KW-1133">Transmembrane helix</keyword>
<keyword evidence="2" id="KW-0812">Transmembrane</keyword>
<evidence type="ECO:0000256" key="2">
    <source>
        <dbReference type="SAM" id="Phobius"/>
    </source>
</evidence>
<feature type="region of interest" description="Disordered" evidence="1">
    <location>
        <begin position="343"/>
        <end position="363"/>
    </location>
</feature>
<reference evidence="3 4" key="2">
    <citation type="submission" date="2012-02" db="EMBL/GenBank/DDBJ databases">
        <title>Improved High-Quality Draft sequence of Desulfobacter postgatei 2ac9.</title>
        <authorList>
            <consortium name="US DOE Joint Genome Institute"/>
            <person name="Lucas S."/>
            <person name="Han J."/>
            <person name="Lapidus A."/>
            <person name="Cheng J.-F."/>
            <person name="Goodwin L."/>
            <person name="Pitluck S."/>
            <person name="Peters L."/>
            <person name="Ovchinnikova G."/>
            <person name="Held B."/>
            <person name="Detter J.C."/>
            <person name="Han C."/>
            <person name="Tapia R."/>
            <person name="Land M."/>
            <person name="Hauser L."/>
            <person name="Kyrpides N."/>
            <person name="Ivanova N."/>
            <person name="Pagani I."/>
            <person name="Orellana R."/>
            <person name="Lovley D."/>
            <person name="Woyke T."/>
        </authorList>
    </citation>
    <scope>NUCLEOTIDE SEQUENCE [LARGE SCALE GENOMIC DNA]</scope>
    <source>
        <strain evidence="3 4">2ac9</strain>
    </source>
</reference>
<dbReference type="InterPro" id="IPR008023">
    <property type="entry name" value="DUF748"/>
</dbReference>
<keyword evidence="4" id="KW-1185">Reference proteome</keyword>
<dbReference type="eggNOG" id="COG2982">
    <property type="taxonomic scope" value="Bacteria"/>
</dbReference>
<protein>
    <submittedName>
        <fullName evidence="3">Putative membrane protein</fullName>
    </submittedName>
</protein>
<feature type="compositionally biased region" description="Polar residues" evidence="1">
    <location>
        <begin position="354"/>
        <end position="363"/>
    </location>
</feature>
<name>I5B0M7_9BACT</name>
<dbReference type="AlphaFoldDB" id="I5B0M7"/>
<dbReference type="PANTHER" id="PTHR30441:SF8">
    <property type="entry name" value="DUF748 DOMAIN-CONTAINING PROTEIN"/>
    <property type="match status" value="1"/>
</dbReference>
<feature type="region of interest" description="Disordered" evidence="1">
    <location>
        <begin position="596"/>
        <end position="625"/>
    </location>
</feature>